<comment type="caution">
    <text evidence="1">The sequence shown here is derived from an EMBL/GenBank/DDBJ whole genome shotgun (WGS) entry which is preliminary data.</text>
</comment>
<dbReference type="Proteomes" id="UP000463337">
    <property type="component" value="Unassembled WGS sequence"/>
</dbReference>
<dbReference type="AlphaFoldDB" id="A0A7K0GNE6"/>
<organism evidence="1 2">
    <name type="scientific">Parabacteroides distasonis</name>
    <dbReference type="NCBI Taxonomy" id="823"/>
    <lineage>
        <taxon>Bacteria</taxon>
        <taxon>Pseudomonadati</taxon>
        <taxon>Bacteroidota</taxon>
        <taxon>Bacteroidia</taxon>
        <taxon>Bacteroidales</taxon>
        <taxon>Tannerellaceae</taxon>
        <taxon>Parabacteroides</taxon>
    </lineage>
</organism>
<reference evidence="1 2" key="1">
    <citation type="journal article" date="2019" name="Nat. Med.">
        <title>A library of human gut bacterial isolates paired with longitudinal multiomics data enables mechanistic microbiome research.</title>
        <authorList>
            <person name="Poyet M."/>
            <person name="Groussin M."/>
            <person name="Gibbons S.M."/>
            <person name="Avila-Pacheco J."/>
            <person name="Jiang X."/>
            <person name="Kearney S.M."/>
            <person name="Perrotta A.R."/>
            <person name="Berdy B."/>
            <person name="Zhao S."/>
            <person name="Lieberman T.D."/>
            <person name="Swanson P.K."/>
            <person name="Smith M."/>
            <person name="Roesemann S."/>
            <person name="Alexander J.E."/>
            <person name="Rich S.A."/>
            <person name="Livny J."/>
            <person name="Vlamakis H."/>
            <person name="Clish C."/>
            <person name="Bullock K."/>
            <person name="Deik A."/>
            <person name="Scott J."/>
            <person name="Pierce K.A."/>
            <person name="Xavier R.J."/>
            <person name="Alm E.J."/>
        </authorList>
    </citation>
    <scope>NUCLEOTIDE SEQUENCE [LARGE SCALE GENOMIC DNA]</scope>
    <source>
        <strain evidence="1 2">BIOML-A41</strain>
    </source>
</reference>
<evidence type="ECO:0000313" key="1">
    <source>
        <dbReference type="EMBL" id="MRY60664.1"/>
    </source>
</evidence>
<proteinExistence type="predicted"/>
<dbReference type="EMBL" id="WKLT01000073">
    <property type="protein sequence ID" value="MRY60664.1"/>
    <property type="molecule type" value="Genomic_DNA"/>
</dbReference>
<accession>A0A7K0GNE6</accession>
<gene>
    <name evidence="1" type="ORF">GKD59_22785</name>
</gene>
<protein>
    <recommendedName>
        <fullName evidence="3">Phage protein</fullName>
    </recommendedName>
</protein>
<sequence>MGKNLLENGGIEMIELLKEVGMAFVWLMLGYLVGERNAGKDKSDDQ</sequence>
<evidence type="ECO:0008006" key="3">
    <source>
        <dbReference type="Google" id="ProtNLM"/>
    </source>
</evidence>
<dbReference type="RefSeq" id="WP_153881328.1">
    <property type="nucleotide sequence ID" value="NZ_WKLT01000073.1"/>
</dbReference>
<evidence type="ECO:0000313" key="2">
    <source>
        <dbReference type="Proteomes" id="UP000463337"/>
    </source>
</evidence>
<name>A0A7K0GNE6_PARDI</name>